<name>A0A1I8C2R6_MELHA</name>
<dbReference type="WBParaSite" id="MhA1_Contig923.frz3.gene4">
    <property type="protein sequence ID" value="MhA1_Contig923.frz3.gene4"/>
    <property type="gene ID" value="MhA1_Contig923.frz3.gene4"/>
</dbReference>
<sequence length="471" mass="52806">MPVVLLTSDLSGNKVGLGKHILRDNKIVQLNGTMIIAKKEVDLDGYREVQDSCDVEITGNEDIIIWYRNDNVKINGCSIDLVTKNEGSIPLSFGVQNDSDLSKCLVDIRVTEGKGGMERPDATNYNTLKDDEFKNLKSSPQLGKNSDCGSKVVCGNRGGNCLKHADYSIGFAVKSGKVFYAVQPIGEPLYWYCSHKDNPNLPKSFLEIKIRNAGFDLISQNCEGEMDYNNKNIEPFCFKKEFIRKPEEWEITDTKYKETIFRYLFTFHMLPLKAAPVRFLSSTIWKEKLNEAKCDIFIRLDKKHVRMLTPSKNVNEMKTSTSISLITNNLLETKISIAPKIFKGTTNTSEGTNIFFIIGIILIVLIIVGLITVFLVWLFIIRSKNGEEGENGKTFSETKIDKWARNNGTTNIAFEETKQKTKTTNKESSSTKKPSTSKGTTLKGQTSNLTKTKTGDVFTYTPGPSTINKGK</sequence>
<protein>
    <submittedName>
        <fullName evidence="4">Uncharacterized protein</fullName>
    </submittedName>
</protein>
<evidence type="ECO:0000313" key="4">
    <source>
        <dbReference type="WBParaSite" id="MhA1_Contig923.frz3.gene4"/>
    </source>
</evidence>
<feature type="compositionally biased region" description="Polar residues" evidence="1">
    <location>
        <begin position="462"/>
        <end position="471"/>
    </location>
</feature>
<keyword evidence="2" id="KW-1133">Transmembrane helix</keyword>
<evidence type="ECO:0000256" key="2">
    <source>
        <dbReference type="SAM" id="Phobius"/>
    </source>
</evidence>
<feature type="compositionally biased region" description="Low complexity" evidence="1">
    <location>
        <begin position="426"/>
        <end position="443"/>
    </location>
</feature>
<accession>A0A1I8C2R6</accession>
<feature type="transmembrane region" description="Helical" evidence="2">
    <location>
        <begin position="354"/>
        <end position="380"/>
    </location>
</feature>
<reference evidence="4" key="1">
    <citation type="submission" date="2016-11" db="UniProtKB">
        <authorList>
            <consortium name="WormBaseParasite"/>
        </authorList>
    </citation>
    <scope>IDENTIFICATION</scope>
</reference>
<organism evidence="3 4">
    <name type="scientific">Meloidogyne hapla</name>
    <name type="common">Root-knot nematode worm</name>
    <dbReference type="NCBI Taxonomy" id="6305"/>
    <lineage>
        <taxon>Eukaryota</taxon>
        <taxon>Metazoa</taxon>
        <taxon>Ecdysozoa</taxon>
        <taxon>Nematoda</taxon>
        <taxon>Chromadorea</taxon>
        <taxon>Rhabditida</taxon>
        <taxon>Tylenchina</taxon>
        <taxon>Tylenchomorpha</taxon>
        <taxon>Tylenchoidea</taxon>
        <taxon>Meloidogynidae</taxon>
        <taxon>Meloidogyninae</taxon>
        <taxon>Meloidogyne</taxon>
    </lineage>
</organism>
<evidence type="ECO:0000256" key="1">
    <source>
        <dbReference type="SAM" id="MobiDB-lite"/>
    </source>
</evidence>
<dbReference type="AlphaFoldDB" id="A0A1I8C2R6"/>
<keyword evidence="3" id="KW-1185">Reference proteome</keyword>
<proteinExistence type="predicted"/>
<dbReference type="Proteomes" id="UP000095281">
    <property type="component" value="Unplaced"/>
</dbReference>
<feature type="region of interest" description="Disordered" evidence="1">
    <location>
        <begin position="411"/>
        <end position="471"/>
    </location>
</feature>
<evidence type="ECO:0000313" key="3">
    <source>
        <dbReference type="Proteomes" id="UP000095281"/>
    </source>
</evidence>
<keyword evidence="2" id="KW-0472">Membrane</keyword>
<keyword evidence="2" id="KW-0812">Transmembrane</keyword>